<keyword evidence="1" id="KW-0732">Signal</keyword>
<comment type="caution">
    <text evidence="3">The sequence shown here is derived from an EMBL/GenBank/DDBJ whole genome shotgun (WGS) entry which is preliminary data.</text>
</comment>
<dbReference type="Proteomes" id="UP000294506">
    <property type="component" value="Unassembled WGS sequence"/>
</dbReference>
<sequence length="283" mass="29387">MQRVNRRRLIAGGLGVLGAGALAACSRDVQSEAPAPESTASLSHIHAIVRDPVDSSVVLLAAHEGLFRLSDQQPIAVGPEIDLMGFTVTPDGRYLASGHPGPGVDLPEPLGLIESTDRGESWNVISRGGESDFHALASTSDRVLGFDGELRLSEDGQTWTTLAIGSMPASVAIAEASGTMLAATEDGVLRSEDGASWDRLDTPQLIQLLTWVDEQTIVGASVEGHLLISHDAGGSWTVSQQSLGEISALGAGLTVEGALEVLVVAGASVLRTLDGGETTERLL</sequence>
<dbReference type="PROSITE" id="PS51257">
    <property type="entry name" value="PROKAR_LIPOPROTEIN"/>
    <property type="match status" value="1"/>
</dbReference>
<organism evidence="3 4">
    <name type="scientific">Nesterenkonia aurantiaca</name>
    <dbReference type="NCBI Taxonomy" id="1436010"/>
    <lineage>
        <taxon>Bacteria</taxon>
        <taxon>Bacillati</taxon>
        <taxon>Actinomycetota</taxon>
        <taxon>Actinomycetes</taxon>
        <taxon>Micrococcales</taxon>
        <taxon>Micrococcaceae</taxon>
        <taxon>Nesterenkonia</taxon>
    </lineage>
</organism>
<feature type="domain" description="DUF6242" evidence="2">
    <location>
        <begin position="154"/>
        <end position="239"/>
    </location>
</feature>
<evidence type="ECO:0000313" key="3">
    <source>
        <dbReference type="EMBL" id="TDS86902.1"/>
    </source>
</evidence>
<keyword evidence="4" id="KW-1185">Reference proteome</keyword>
<dbReference type="Pfam" id="PF25852">
    <property type="entry name" value="DUF6242_C"/>
    <property type="match status" value="1"/>
</dbReference>
<dbReference type="SUPFAM" id="SSF110296">
    <property type="entry name" value="Oligoxyloglucan reducing end-specific cellobiohydrolase"/>
    <property type="match status" value="1"/>
</dbReference>
<dbReference type="RefSeq" id="WP_036477783.1">
    <property type="nucleotide sequence ID" value="NZ_SOAN01000002.1"/>
</dbReference>
<protein>
    <recommendedName>
        <fullName evidence="2">DUF6242 domain-containing protein</fullName>
    </recommendedName>
</protein>
<dbReference type="NCBIfam" id="NF045728">
    <property type="entry name" value="glycosyl_F510_1955"/>
    <property type="match status" value="1"/>
</dbReference>
<feature type="signal peptide" evidence="1">
    <location>
        <begin position="1"/>
        <end position="23"/>
    </location>
</feature>
<evidence type="ECO:0000259" key="2">
    <source>
        <dbReference type="Pfam" id="PF25852"/>
    </source>
</evidence>
<dbReference type="EMBL" id="SOAN01000002">
    <property type="protein sequence ID" value="TDS86902.1"/>
    <property type="molecule type" value="Genomic_DNA"/>
</dbReference>
<dbReference type="AlphaFoldDB" id="A0A4V3ECL6"/>
<evidence type="ECO:0000313" key="4">
    <source>
        <dbReference type="Proteomes" id="UP000294506"/>
    </source>
</evidence>
<dbReference type="InterPro" id="IPR054817">
    <property type="entry name" value="Glycosyl_F510_1955-like"/>
</dbReference>
<dbReference type="InterPro" id="IPR006311">
    <property type="entry name" value="TAT_signal"/>
</dbReference>
<dbReference type="Gene3D" id="2.130.10.10">
    <property type="entry name" value="YVTN repeat-like/Quinoprotein amine dehydrogenase"/>
    <property type="match status" value="1"/>
</dbReference>
<dbReference type="PROSITE" id="PS51318">
    <property type="entry name" value="TAT"/>
    <property type="match status" value="1"/>
</dbReference>
<name>A0A4V3ECL6_9MICC</name>
<feature type="chain" id="PRO_5020475897" description="DUF6242 domain-containing protein" evidence="1">
    <location>
        <begin position="24"/>
        <end position="283"/>
    </location>
</feature>
<proteinExistence type="predicted"/>
<accession>A0A4V3ECL6</accession>
<evidence type="ECO:0000256" key="1">
    <source>
        <dbReference type="SAM" id="SignalP"/>
    </source>
</evidence>
<reference evidence="3 4" key="1">
    <citation type="submission" date="2019-03" db="EMBL/GenBank/DDBJ databases">
        <title>Genomic Encyclopedia of Type Strains, Phase III (KMG-III): the genomes of soil and plant-associated and newly described type strains.</title>
        <authorList>
            <person name="Whitman W."/>
        </authorList>
    </citation>
    <scope>NUCLEOTIDE SEQUENCE [LARGE SCALE GENOMIC DNA]</scope>
    <source>
        <strain evidence="3 4">DSM 27373</strain>
    </source>
</reference>
<gene>
    <name evidence="3" type="ORF">EV640_102197</name>
</gene>
<dbReference type="InterPro" id="IPR015943">
    <property type="entry name" value="WD40/YVTN_repeat-like_dom_sf"/>
</dbReference>
<dbReference type="InterPro" id="IPR058667">
    <property type="entry name" value="DUF6242_C"/>
</dbReference>